<organism evidence="1 2">
    <name type="scientific">Turnera subulata</name>
    <dbReference type="NCBI Taxonomy" id="218843"/>
    <lineage>
        <taxon>Eukaryota</taxon>
        <taxon>Viridiplantae</taxon>
        <taxon>Streptophyta</taxon>
        <taxon>Embryophyta</taxon>
        <taxon>Tracheophyta</taxon>
        <taxon>Spermatophyta</taxon>
        <taxon>Magnoliopsida</taxon>
        <taxon>eudicotyledons</taxon>
        <taxon>Gunneridae</taxon>
        <taxon>Pentapetalae</taxon>
        <taxon>rosids</taxon>
        <taxon>fabids</taxon>
        <taxon>Malpighiales</taxon>
        <taxon>Passifloraceae</taxon>
        <taxon>Turnera</taxon>
    </lineage>
</organism>
<proteinExistence type="predicted"/>
<dbReference type="OrthoDB" id="10250354at2759"/>
<name>A0A9Q0F418_9ROSI</name>
<dbReference type="PANTHER" id="PTHR45496:SF1">
    <property type="entry name" value="CHAPERONE DNAJ-DOMAIN SUPERFAMILY PROTEIN"/>
    <property type="match status" value="1"/>
</dbReference>
<accession>A0A9Q0F418</accession>
<gene>
    <name evidence="1" type="ORF">Tsubulata_010920</name>
</gene>
<sequence length="172" mass="19810">MFKKEVRLCTKSFFNLGLILAIADVLLSSEKRINNDLDWYFHPPETGDDGAIKKHYRRLTFLPHPEKNKYPFVDQDFKEGGIVRRRRSKQEIWFPDSGGTMAVTTTSKKLKVSLYEHPWTTPWYGMVLCPFPVKALTTRVSTVSLEFKVSLEFNHCGSMKILCFGVFVGAQI</sequence>
<evidence type="ECO:0000313" key="2">
    <source>
        <dbReference type="Proteomes" id="UP001141552"/>
    </source>
</evidence>
<dbReference type="PANTHER" id="PTHR45496">
    <property type="entry name" value="CHAPERONE DNAJ-DOMAIN SUPERFAMILY PROTEIN"/>
    <property type="match status" value="1"/>
</dbReference>
<dbReference type="EMBL" id="JAKUCV010007141">
    <property type="protein sequence ID" value="KAJ4824605.1"/>
    <property type="molecule type" value="Genomic_DNA"/>
</dbReference>
<dbReference type="AlphaFoldDB" id="A0A9Q0F418"/>
<reference evidence="1" key="2">
    <citation type="journal article" date="2023" name="Plants (Basel)">
        <title>Annotation of the Turnera subulata (Passifloraceae) Draft Genome Reveals the S-Locus Evolved after the Divergence of Turneroideae from Passifloroideae in a Stepwise Manner.</title>
        <authorList>
            <person name="Henning P.M."/>
            <person name="Roalson E.H."/>
            <person name="Mir W."/>
            <person name="McCubbin A.G."/>
            <person name="Shore J.S."/>
        </authorList>
    </citation>
    <scope>NUCLEOTIDE SEQUENCE</scope>
    <source>
        <strain evidence="1">F60SS</strain>
    </source>
</reference>
<comment type="caution">
    <text evidence="1">The sequence shown here is derived from an EMBL/GenBank/DDBJ whole genome shotgun (WGS) entry which is preliminary data.</text>
</comment>
<protein>
    <recommendedName>
        <fullName evidence="3">J domain-containing protein</fullName>
    </recommendedName>
</protein>
<dbReference type="InterPro" id="IPR053052">
    <property type="entry name" value="Imprinting_Balance_Reg"/>
</dbReference>
<keyword evidence="2" id="KW-1185">Reference proteome</keyword>
<evidence type="ECO:0000313" key="1">
    <source>
        <dbReference type="EMBL" id="KAJ4824605.1"/>
    </source>
</evidence>
<reference evidence="1" key="1">
    <citation type="submission" date="2022-02" db="EMBL/GenBank/DDBJ databases">
        <authorList>
            <person name="Henning P.M."/>
            <person name="McCubbin A.G."/>
            <person name="Shore J.S."/>
        </authorList>
    </citation>
    <scope>NUCLEOTIDE SEQUENCE</scope>
    <source>
        <strain evidence="1">F60SS</strain>
        <tissue evidence="1">Leaves</tissue>
    </source>
</reference>
<dbReference type="Proteomes" id="UP001141552">
    <property type="component" value="Unassembled WGS sequence"/>
</dbReference>
<evidence type="ECO:0008006" key="3">
    <source>
        <dbReference type="Google" id="ProtNLM"/>
    </source>
</evidence>